<dbReference type="EMBL" id="BARJ01000002">
    <property type="protein sequence ID" value="GEM15549.1"/>
    <property type="molecule type" value="Genomic_DNA"/>
</dbReference>
<proteinExistence type="predicted"/>
<reference evidence="2 3" key="1">
    <citation type="submission" date="2013-04" db="EMBL/GenBank/DDBJ databases">
        <title>Gluconobacter oxydans NBRC 3293 whole genome sequence.</title>
        <authorList>
            <person name="Matsutani M."/>
            <person name="Yakushi T."/>
            <person name="Matsushita K."/>
        </authorList>
    </citation>
    <scope>NUCLEOTIDE SEQUENCE [LARGE SCALE GENOMIC DNA]</scope>
    <source>
        <strain evidence="2 3">NBRC 3293</strain>
    </source>
</reference>
<sequence length="40" mass="4570">MVTIGLHKDHPGHVGRHHRHLELRKRHDSTGKFALAFSCS</sequence>
<comment type="caution">
    <text evidence="2">The sequence shown here is derived from an EMBL/GenBank/DDBJ whole genome shotgun (WGS) entry which is preliminary data.</text>
</comment>
<evidence type="ECO:0000313" key="2">
    <source>
        <dbReference type="EMBL" id="GEM15549.1"/>
    </source>
</evidence>
<evidence type="ECO:0000313" key="3">
    <source>
        <dbReference type="Proteomes" id="UP000484858"/>
    </source>
</evidence>
<name>A0A829X1E1_GLUOY</name>
<feature type="region of interest" description="Disordered" evidence="1">
    <location>
        <begin position="1"/>
        <end position="21"/>
    </location>
</feature>
<dbReference type="Proteomes" id="UP000484858">
    <property type="component" value="Unassembled WGS sequence"/>
</dbReference>
<dbReference type="AlphaFoldDB" id="A0A829X1E1"/>
<organism evidence="2 3">
    <name type="scientific">Gluconobacter oxydans NBRC 3293</name>
    <dbReference type="NCBI Taxonomy" id="1315969"/>
    <lineage>
        <taxon>Bacteria</taxon>
        <taxon>Pseudomonadati</taxon>
        <taxon>Pseudomonadota</taxon>
        <taxon>Alphaproteobacteria</taxon>
        <taxon>Acetobacterales</taxon>
        <taxon>Acetobacteraceae</taxon>
        <taxon>Gluconobacter</taxon>
    </lineage>
</organism>
<gene>
    <name evidence="2" type="ORF">NBRC3293_0045</name>
</gene>
<protein>
    <submittedName>
        <fullName evidence="2">Uncharacterized protein</fullName>
    </submittedName>
</protein>
<accession>A0A829X1E1</accession>
<feature type="compositionally biased region" description="Basic and acidic residues" evidence="1">
    <location>
        <begin position="1"/>
        <end position="12"/>
    </location>
</feature>
<evidence type="ECO:0000256" key="1">
    <source>
        <dbReference type="SAM" id="MobiDB-lite"/>
    </source>
</evidence>